<evidence type="ECO:0000256" key="7">
    <source>
        <dbReference type="ARBA" id="ARBA00023136"/>
    </source>
</evidence>
<feature type="chain" id="PRO_5046302716" evidence="9">
    <location>
        <begin position="22"/>
        <end position="84"/>
    </location>
</feature>
<sequence>MGGPNLEVFKFALYLFVPIAALVHFGDPQWYKDNVLPYKDKLFPPDARLLQTIPKDQSAIREELARIKAERVARRAARDAQEKE</sequence>
<feature type="signal peptide" evidence="9">
    <location>
        <begin position="1"/>
        <end position="21"/>
    </location>
</feature>
<evidence type="ECO:0000256" key="5">
    <source>
        <dbReference type="ARBA" id="ARBA00022989"/>
    </source>
</evidence>
<keyword evidence="3" id="KW-0812">Transmembrane</keyword>
<keyword evidence="11" id="KW-1185">Reference proteome</keyword>
<proteinExistence type="inferred from homology"/>
<dbReference type="PANTHER" id="PTHR33968">
    <property type="entry name" value="PROTEIN PET100 HOMOLOG, MITOCHONDRIAL"/>
    <property type="match status" value="1"/>
</dbReference>
<protein>
    <submittedName>
        <fullName evidence="10">Uncharacterized protein</fullName>
    </submittedName>
</protein>
<gene>
    <name evidence="10" type="ORF">HGRIS_013294</name>
</gene>
<evidence type="ECO:0000313" key="10">
    <source>
        <dbReference type="EMBL" id="KAL0947167.1"/>
    </source>
</evidence>
<organism evidence="10 11">
    <name type="scientific">Hohenbuehelia grisea</name>
    <dbReference type="NCBI Taxonomy" id="104357"/>
    <lineage>
        <taxon>Eukaryota</taxon>
        <taxon>Fungi</taxon>
        <taxon>Dikarya</taxon>
        <taxon>Basidiomycota</taxon>
        <taxon>Agaricomycotina</taxon>
        <taxon>Agaricomycetes</taxon>
        <taxon>Agaricomycetidae</taxon>
        <taxon>Agaricales</taxon>
        <taxon>Pleurotineae</taxon>
        <taxon>Pleurotaceae</taxon>
        <taxon>Hohenbuehelia</taxon>
    </lineage>
</organism>
<evidence type="ECO:0000256" key="4">
    <source>
        <dbReference type="ARBA" id="ARBA00022946"/>
    </source>
</evidence>
<keyword evidence="5" id="KW-1133">Transmembrane helix</keyword>
<comment type="subcellular location">
    <subcellularLocation>
        <location evidence="1">Membrane</location>
        <topology evidence="1">Single-pass membrane protein</topology>
    </subcellularLocation>
    <subcellularLocation>
        <location evidence="2">Mitochondrion membrane</location>
    </subcellularLocation>
</comment>
<evidence type="ECO:0000256" key="9">
    <source>
        <dbReference type="SAM" id="SignalP"/>
    </source>
</evidence>
<evidence type="ECO:0000256" key="6">
    <source>
        <dbReference type="ARBA" id="ARBA00023128"/>
    </source>
</evidence>
<reference evidence="11" key="1">
    <citation type="submission" date="2024-06" db="EMBL/GenBank/DDBJ databases">
        <title>Multi-omics analyses provide insights into the biosynthesis of the anticancer antibiotic pleurotin in Hohenbuehelia grisea.</title>
        <authorList>
            <person name="Weaver J.A."/>
            <person name="Alberti F."/>
        </authorList>
    </citation>
    <scope>NUCLEOTIDE SEQUENCE [LARGE SCALE GENOMIC DNA]</scope>
    <source>
        <strain evidence="11">T-177</strain>
    </source>
</reference>
<keyword evidence="4" id="KW-0809">Transit peptide</keyword>
<accession>A0ABR3IV47</accession>
<evidence type="ECO:0000256" key="2">
    <source>
        <dbReference type="ARBA" id="ARBA00004325"/>
    </source>
</evidence>
<dbReference type="EMBL" id="JASNQZ010000015">
    <property type="protein sequence ID" value="KAL0947167.1"/>
    <property type="molecule type" value="Genomic_DNA"/>
</dbReference>
<comment type="caution">
    <text evidence="10">The sequence shown here is derived from an EMBL/GenBank/DDBJ whole genome shotgun (WGS) entry which is preliminary data.</text>
</comment>
<evidence type="ECO:0000313" key="11">
    <source>
        <dbReference type="Proteomes" id="UP001556367"/>
    </source>
</evidence>
<comment type="similarity">
    <text evidence="8">Belongs to the PET100 family.</text>
</comment>
<keyword evidence="6" id="KW-0496">Mitochondrion</keyword>
<name>A0ABR3IV47_9AGAR</name>
<dbReference type="InterPro" id="IPR018625">
    <property type="entry name" value="Pet100"/>
</dbReference>
<evidence type="ECO:0000256" key="1">
    <source>
        <dbReference type="ARBA" id="ARBA00004167"/>
    </source>
</evidence>
<dbReference type="PANTHER" id="PTHR33968:SF1">
    <property type="entry name" value="PROTEIN PET100 HOMOLOG, MITOCHONDRIAL"/>
    <property type="match status" value="1"/>
</dbReference>
<keyword evidence="7" id="KW-0472">Membrane</keyword>
<dbReference type="Proteomes" id="UP001556367">
    <property type="component" value="Unassembled WGS sequence"/>
</dbReference>
<evidence type="ECO:0000256" key="3">
    <source>
        <dbReference type="ARBA" id="ARBA00022692"/>
    </source>
</evidence>
<dbReference type="Pfam" id="PF09803">
    <property type="entry name" value="Pet100"/>
    <property type="match status" value="1"/>
</dbReference>
<keyword evidence="9" id="KW-0732">Signal</keyword>
<evidence type="ECO:0000256" key="8">
    <source>
        <dbReference type="ARBA" id="ARBA00038077"/>
    </source>
</evidence>